<feature type="region of interest" description="Disordered" evidence="6">
    <location>
        <begin position="1907"/>
        <end position="1973"/>
    </location>
</feature>
<feature type="compositionally biased region" description="Polar residues" evidence="6">
    <location>
        <begin position="3345"/>
        <end position="3356"/>
    </location>
</feature>
<feature type="compositionally biased region" description="Pro residues" evidence="6">
    <location>
        <begin position="3427"/>
        <end position="3446"/>
    </location>
</feature>
<dbReference type="EMBL" id="JAZGQO010000002">
    <property type="protein sequence ID" value="KAK6190208.1"/>
    <property type="molecule type" value="Genomic_DNA"/>
</dbReference>
<feature type="region of interest" description="Disordered" evidence="6">
    <location>
        <begin position="2332"/>
        <end position="2354"/>
    </location>
</feature>
<feature type="compositionally biased region" description="Low complexity" evidence="6">
    <location>
        <begin position="3757"/>
        <end position="3766"/>
    </location>
</feature>
<feature type="region of interest" description="Disordered" evidence="6">
    <location>
        <begin position="3219"/>
        <end position="3254"/>
    </location>
</feature>
<proteinExistence type="predicted"/>
<accession>A0AAN8K0J2</accession>
<dbReference type="SUPFAM" id="SSF144232">
    <property type="entry name" value="HIT/MYND zinc finger-like"/>
    <property type="match status" value="1"/>
</dbReference>
<protein>
    <recommendedName>
        <fullName evidence="7">MYND-type domain-containing protein</fullName>
    </recommendedName>
</protein>
<feature type="region of interest" description="Disordered" evidence="6">
    <location>
        <begin position="3806"/>
        <end position="3825"/>
    </location>
</feature>
<dbReference type="PROSITE" id="PS50865">
    <property type="entry name" value="ZF_MYND_2"/>
    <property type="match status" value="1"/>
</dbReference>
<feature type="region of interest" description="Disordered" evidence="6">
    <location>
        <begin position="71"/>
        <end position="214"/>
    </location>
</feature>
<evidence type="ECO:0000259" key="7">
    <source>
        <dbReference type="PROSITE" id="PS50865"/>
    </source>
</evidence>
<evidence type="ECO:0000256" key="5">
    <source>
        <dbReference type="SAM" id="Coils"/>
    </source>
</evidence>
<feature type="region of interest" description="Disordered" evidence="6">
    <location>
        <begin position="1989"/>
        <end position="2093"/>
    </location>
</feature>
<feature type="region of interest" description="Disordered" evidence="6">
    <location>
        <begin position="644"/>
        <end position="700"/>
    </location>
</feature>
<feature type="region of interest" description="Disordered" evidence="6">
    <location>
        <begin position="2548"/>
        <end position="2571"/>
    </location>
</feature>
<dbReference type="PROSITE" id="PS01360">
    <property type="entry name" value="ZF_MYND_1"/>
    <property type="match status" value="1"/>
</dbReference>
<comment type="caution">
    <text evidence="8">The sequence shown here is derived from an EMBL/GenBank/DDBJ whole genome shotgun (WGS) entry which is preliminary data.</text>
</comment>
<feature type="compositionally biased region" description="Polar residues" evidence="6">
    <location>
        <begin position="114"/>
        <end position="135"/>
    </location>
</feature>
<feature type="compositionally biased region" description="Basic and acidic residues" evidence="6">
    <location>
        <begin position="3480"/>
        <end position="3489"/>
    </location>
</feature>
<feature type="compositionally biased region" description="Polar residues" evidence="6">
    <location>
        <begin position="3807"/>
        <end position="3825"/>
    </location>
</feature>
<keyword evidence="9" id="KW-1185">Reference proteome</keyword>
<feature type="compositionally biased region" description="Basic and acidic residues" evidence="6">
    <location>
        <begin position="2029"/>
        <end position="2047"/>
    </location>
</feature>
<feature type="region of interest" description="Disordered" evidence="6">
    <location>
        <begin position="3319"/>
        <end position="3447"/>
    </location>
</feature>
<feature type="compositionally biased region" description="Basic and acidic residues" evidence="6">
    <location>
        <begin position="651"/>
        <end position="661"/>
    </location>
</feature>
<dbReference type="Proteomes" id="UP001347796">
    <property type="component" value="Unassembled WGS sequence"/>
</dbReference>
<organism evidence="8 9">
    <name type="scientific">Patella caerulea</name>
    <name type="common">Rayed Mediterranean limpet</name>
    <dbReference type="NCBI Taxonomy" id="87958"/>
    <lineage>
        <taxon>Eukaryota</taxon>
        <taxon>Metazoa</taxon>
        <taxon>Spiralia</taxon>
        <taxon>Lophotrochozoa</taxon>
        <taxon>Mollusca</taxon>
        <taxon>Gastropoda</taxon>
        <taxon>Patellogastropoda</taxon>
        <taxon>Patelloidea</taxon>
        <taxon>Patellidae</taxon>
        <taxon>Patella</taxon>
    </lineage>
</organism>
<dbReference type="Gene3D" id="6.10.140.2220">
    <property type="match status" value="1"/>
</dbReference>
<feature type="compositionally biased region" description="Basic and acidic residues" evidence="6">
    <location>
        <begin position="2071"/>
        <end position="2089"/>
    </location>
</feature>
<keyword evidence="2 4" id="KW-0863">Zinc-finger</keyword>
<evidence type="ECO:0000256" key="1">
    <source>
        <dbReference type="ARBA" id="ARBA00022723"/>
    </source>
</evidence>
<evidence type="ECO:0000313" key="8">
    <source>
        <dbReference type="EMBL" id="KAK6190208.1"/>
    </source>
</evidence>
<feature type="region of interest" description="Disordered" evidence="6">
    <location>
        <begin position="3743"/>
        <end position="3766"/>
    </location>
</feature>
<gene>
    <name evidence="8" type="ORF">SNE40_002128</name>
</gene>
<feature type="region of interest" description="Disordered" evidence="6">
    <location>
        <begin position="4218"/>
        <end position="4237"/>
    </location>
</feature>
<reference evidence="8 9" key="1">
    <citation type="submission" date="2024-01" db="EMBL/GenBank/DDBJ databases">
        <title>The genome of the rayed Mediterranean limpet Patella caerulea (Linnaeus, 1758).</title>
        <authorList>
            <person name="Anh-Thu Weber A."/>
            <person name="Halstead-Nussloch G."/>
        </authorList>
    </citation>
    <scope>NUCLEOTIDE SEQUENCE [LARGE SCALE GENOMIC DNA]</scope>
    <source>
        <strain evidence="8">AATW-2023a</strain>
        <tissue evidence="8">Whole specimen</tissue>
    </source>
</reference>
<feature type="compositionally biased region" description="Basic and acidic residues" evidence="6">
    <location>
        <begin position="1948"/>
        <end position="1963"/>
    </location>
</feature>
<feature type="domain" description="MYND-type" evidence="7">
    <location>
        <begin position="4300"/>
        <end position="4336"/>
    </location>
</feature>
<keyword evidence="5" id="KW-0175">Coiled coil</keyword>
<feature type="compositionally biased region" description="Basic and acidic residues" evidence="6">
    <location>
        <begin position="136"/>
        <end position="161"/>
    </location>
</feature>
<evidence type="ECO:0000256" key="3">
    <source>
        <dbReference type="ARBA" id="ARBA00022833"/>
    </source>
</evidence>
<feature type="region of interest" description="Disordered" evidence="6">
    <location>
        <begin position="443"/>
        <end position="467"/>
    </location>
</feature>
<dbReference type="InterPro" id="IPR002893">
    <property type="entry name" value="Znf_MYND"/>
</dbReference>
<feature type="region of interest" description="Disordered" evidence="6">
    <location>
        <begin position="3615"/>
        <end position="3644"/>
    </location>
</feature>
<evidence type="ECO:0000256" key="4">
    <source>
        <dbReference type="PROSITE-ProRule" id="PRU00134"/>
    </source>
</evidence>
<evidence type="ECO:0000313" key="9">
    <source>
        <dbReference type="Proteomes" id="UP001347796"/>
    </source>
</evidence>
<feature type="compositionally biased region" description="Basic and acidic residues" evidence="6">
    <location>
        <begin position="3412"/>
        <end position="3423"/>
    </location>
</feature>
<feature type="region of interest" description="Disordered" evidence="6">
    <location>
        <begin position="3463"/>
        <end position="3516"/>
    </location>
</feature>
<name>A0AAN8K0J2_PATCE</name>
<evidence type="ECO:0000256" key="6">
    <source>
        <dbReference type="SAM" id="MobiDB-lite"/>
    </source>
</evidence>
<feature type="compositionally biased region" description="Low complexity" evidence="6">
    <location>
        <begin position="1915"/>
        <end position="1929"/>
    </location>
</feature>
<feature type="region of interest" description="Disordered" evidence="6">
    <location>
        <begin position="2979"/>
        <end position="3000"/>
    </location>
</feature>
<feature type="compositionally biased region" description="Basic residues" evidence="6">
    <location>
        <begin position="3235"/>
        <end position="3251"/>
    </location>
</feature>
<feature type="compositionally biased region" description="Acidic residues" evidence="6">
    <location>
        <begin position="3389"/>
        <end position="3403"/>
    </location>
</feature>
<feature type="compositionally biased region" description="Low complexity" evidence="6">
    <location>
        <begin position="4228"/>
        <end position="4237"/>
    </location>
</feature>
<feature type="compositionally biased region" description="Basic residues" evidence="6">
    <location>
        <begin position="675"/>
        <end position="693"/>
    </location>
</feature>
<feature type="compositionally biased region" description="Polar residues" evidence="6">
    <location>
        <begin position="3628"/>
        <end position="3644"/>
    </location>
</feature>
<keyword evidence="3" id="KW-0862">Zinc</keyword>
<sequence>MHDNQYCIGSNPAMYRCWNELPGIQPAYSTSKDKPGPQQSVQWNEHAYHKTESFAKRTITSKTAVQTFEISAPETKTSDPYKSSVPYSRNINPSRNVYGSRELSKEQRPKKTDVSVSKNKTGPLGNWSSLMSLHGNQDRYKDRIRQDDFDKKDNKSARLSDPRLTIGSLHYQDRSKDVQKTSSSFQGNGAQGTADFPLRNKHDNNPVFKVSNTKGTETTYPRSYASWKLMTKDQDKNVDMKQKSNQKGDPARQFPNYIQKYAKNIKKKKTHTTPYVKHSEDIFKLKYSKHKPKLDSADKCEVMKNCENRSVEKVDESRTQAQNIQYYCESSDKSKQDPEILVQDTPNRLPKQTEFSKTICENSESQKITSEKSPMINFQAMSVADSVVVNPPLSKVDCDKIWKSKLVVELKTLTLNQINKYNLIIPKKPELYEDFKKCDQNPLTEKDISKSKQKKGSNKNLKTSMSDTQSDIKVKANITSSEFESESKRNQIVSSTDSKSSDFTVTCGTFVPNALTSEPKQNILVTTEGKVSNRKVTDNPITQSVDTRKSDRENFLSSIEKQLLDTKQRLANTTKFLESSLFVDPKVMSMSKTLQKACNTNSEGSSLAFKDVQVRGLNNARHKIMLGQDQKFDLDKLRSRFKGTPITNPLSKEKLAGDDLRPSYTVRTDNQKHEDKHKHTSQSKIDIRHHGKVSSKLQDSRSKKVLWSTAMKRKIAIESGRPLNKTLPISRSTSLPQMKERTSLEIRDEKKPEQKLKLEETLGNREDVKLKTLEVNLGTKISCTKYERKLVTPKIDQANSDTYNLESRCIHGSTEIQSFKSLPEKSLDTMGNSVQEKSTQGNKTDMPLISKESVIKEKQGIYHYSSTETFTNKKPKRNGVIIKDIKVRHNAIQDGSQIKKPVKISKWHKKCSEKECVTVSIGKTFLPANDNFVDINLTGKTVPVQESQVSEKIEQNPILDKKNSKSLNENSYENSLNSDEVKDVLIWHNENQMSDWTLTNKTELKKKTALSGLSENRQQVFNEDISELVSSISQSPVLSNSKNSIVLNPKDSTVSNKYSPSDNVPATQSLKSKELFLPEKQKNSIFQSPNTVTIVDAFVSTNDKIVSKKQSILDLPVHSTAQISVETTAETIALKEDIAEKQKNSIFESPNTATVSTNDKSVSKKQSILDLSVHSTAQISVETTAKTIALKEDIAEKQKNSIFESPNTATVSTNDKSVAEKQSILDLSVDSTAQKSVETTAETIALKEDIAEKQKNSIFESPNTATVSTNEKLVPEKQSFLDSSVHSTAQESVETAAKSFALKEGIEEKKKNSIFESQNTATGSANDKFVSEKQSILDLSRHSTAQKSVETTAESFVLKEDIAEKQKNSIFESPNTATLSTNDKLVSEKQSVLDLSVDSTAEKSVETTAGSFALKEDIAELHNQSNEPLNLDGVDPLMVNVVEVEISGEEFSFNIENSKCADPEILGKDDVSQKSNDTNSIFPLKPLSEQILADISTPLPVFNINNNKDIKKSCVRDFPVLDEDKLNKKSVTQEESILAEKHPKAFDILSSNLVSEMAADQLTLQTFTKTADNIATSSITDNTNCNPISVDNVLDSPVEKSSEVIVESQMTLFENLESTSKNTEPHKSTINKFPMAECTDSAVPISDHLKDVNHVNTEQHVELTVNECSDQVAVEAASVLISLYSSVTSPLNKKSQNKISVQECPPQNYSTYEDGNPEVLTAVNNIRSPENQNKHFQNMFEDNNMNIPFNKKLSIKGHPNHDFSVTSIDLGEVQNSETAELVMEDLNLNTKPQLTKENVEIFDKINHDSLKRKLANKITNKSKIKSLQDLAFAKVPSIKVNIYKDVTQLPNVKPHTFQYTKEQSSPFQQSFEHFLSNQHGKISKSNDNKSKVASEHSINSSEIFLENESSDDAVNSKSRTSSLSLNSSSDNIIEELEEIPVPVAPVRTQEDKRESPSEKKETLLQESSSHTFAELAPLSAPMQLENTIEKSTGKRESLSEKKETLLQESSSHTFAELGPLSAPMQLENTIEKSTGKRESPSEKKETLLQESSSHTFAELAPLSAPMQLENTNEKSTGKRESPSEKKETLLQESSSHTFAELAPLSAPMQLENTIEKSTGKTPQKDVYLENQDHIAFEQRAGLQKTDVILLVTDVNTQGTVKHTNNNFTGTSSKINSCLKNQKCAVVDEKIAERQEKDDELLSADSDISSEASLQKDVHVENHDPNVDEQHTQRQKQDANVLPADIKISEGNSGSTSYPATAVIALCQENSQSSRNNNQERLMDDRELLRQSYSDDINIIANGDTQCDAINLSCSLDSTSEVADRNLAVISCDDNSSDNEESSSPISNAQPTTKLSWHKPSTNYKSCAGYYEGVPLYIMNPVPERRLSYGMKLPVQVLISDDMDEEDSFGKPISVLENCQPNTIKANLPKNISSVSEKEITSNKTSKLVEHLLKINESDINALNKAYSQHSNETTVQNDIPLPVFLYESGKPPDDSMSSATSLCSASSTKIIPVYCSLDLCRETMPETSCVVTSITRPIVSERESAQPALPLNNRKGNRVVEESSKSKIPQNMTTNPVESVLVNFEEPNETSRTEVCKTSKELQVTVPKSPNTDSIHIHEPELPLNLPEFSKLIDTVSETFKAAPQNIQNISVNEKENAIIDLSTNNNIPHVIDSGNLEDKSQGTEVQQRTEIQGITEFHIPDIQQTTEPQQTALADIDTNVALIDCADQEISFRPNTPGTPVQDEMDLQAAKTNDNPKENISSVPEEIIPQIVGKEMPAPPLSGEENVSSVPKEVFPQIVEKEMPASSISGEEDISVVPGEVIPQIVEKEMPSPPISDDENISCVQEEVIPPIMEKDMPLPPISNDENISSVPEEVIPQIVEKEMPSLLISDDRNISSVPEEVISQIVEKEMPAPPISCDESEKVVESIAVFDNQLEMPPTPISVTDNELDQVPVLSENEIVVDCQELSNTVEIWDSGSCDVDSSSSKEEQPNSPHIDVSIPLENLTNSSKFLVRAMSKQKKSTAKNCESSDVLSPPHLISISSVNTRNALMESDNINHVFTQPDTEPIFDLEKTKNQHLSEEDVQSDETLIYSCDEVEDPQLDDRKKKRITKKKMKMSKVVRKLRQELGDNKSFVTSDNQSSLKIRIRKRRRCEVLNSVDDKLLTTSDSDHEPEKIAQVNIEVKEKPKAKKRVFQKKGNRSMSESSFLTEIKPDEVMPDYQHSVSCPNQETEVKKRKHSRSKQKRCTKNQKKAEDIRIDSDLDDLPIIHPPKRRRLQKLFVNGQMMQETIISSKLDSDRIRLELPLHNWLENKYRPKTELRGGGVENSKKREDEEDKTETNNEIQASSPNIQQDSQKQKDVEDTPESTQTPGLEAVDAVNEANKTQDEECDLMDLQIDEDSATESVCTEAEESKNKEPEKNEVNGPPTPLQPSPPQNLTEVPPPKKLMELAASVVASLRHAAAATDQKLQERPTNSETTKSEEEKEARAPLNLSIKKNPSDCLDTSTRQKPKPKVQLVLPQKITTTSNHSTGSSPNLLEATKIAVNSVIVSDTNDLPIAVENLQTREENVKIKSHDLDLCTMQTVVVVDAQSNDTTITTQTETTSHEVNIQQTSSAVSSEHFDSESFPATNRSSVPNTSELNTSDLDKAFHQQIKQLRELERLAKKKELEHAQLLAKSRKTIENIMKMKLAKKRAEAMKIATDELPEKSVLPSLASATSTTASSTGLCSTELQSEEIVNVCTKSSSSPTPPAVIKTSLPSSSLNTSASIPTTLNALDLSKSAPQNRKGIVAQISQALLKFPKKDSPLSQANLQPAHQNKKSSVPNLEAFSLPKDASTLCPFRPRTSAITESPAGPAKTNVELPQEAHSQPPFQPAGSLIVPALDEANKQKQKDSNSNVYNYSGINRQNHAGISALIYRNSPQIISTNNTQEQVKSVELPVSTDRKRKGSKTQDIIDLTIESVERDRLLQMKNFNISNTKREDRELTACRELTPVPRKRQKTDKIIDPFDDTVSARQKEDAQRKLVPYSSHGFQNTVRPGLSVASNMSNPGFHHHQRRFPTPSPNHHDMAKYQQSTAPQVVAPVPLHKTPQVPVNQRSSPLQPYPVRSLPVTSMQQVPVQYQQHAPPMYPLYQVVQNQDPVISPAQQQLEPGQIVRDQNHQAWTAHPPLIHHYPQQVPPYPMAPRQIIPNQAMANQAMNIGKRRIIPKEIPRLISDQQSVMGPHDPQQKQAQQQQQQHNLRVVPVSEQNSLAYQTTQMYQNSQYRPPFSQTTPQMTPEMMPVYRNQRFLHNQRLAPPGACIVCGKQSSFVCSGCRKVWYCSGLCQNENWQVHSRQCKPS</sequence>
<dbReference type="Pfam" id="PF01753">
    <property type="entry name" value="zf-MYND"/>
    <property type="match status" value="1"/>
</dbReference>
<dbReference type="GO" id="GO:0008270">
    <property type="term" value="F:zinc ion binding"/>
    <property type="evidence" value="ECO:0007669"/>
    <property type="project" value="UniProtKB-KW"/>
</dbReference>
<feature type="compositionally biased region" description="Basic and acidic residues" evidence="6">
    <location>
        <begin position="102"/>
        <end position="113"/>
    </location>
</feature>
<keyword evidence="1" id="KW-0479">Metal-binding</keyword>
<feature type="compositionally biased region" description="Basic and acidic residues" evidence="6">
    <location>
        <begin position="1989"/>
        <end position="2005"/>
    </location>
</feature>
<feature type="coiled-coil region" evidence="5">
    <location>
        <begin position="3651"/>
        <end position="3678"/>
    </location>
</feature>
<evidence type="ECO:0000256" key="2">
    <source>
        <dbReference type="ARBA" id="ARBA00022771"/>
    </source>
</evidence>
<feature type="compositionally biased region" description="Polar residues" evidence="6">
    <location>
        <begin position="71"/>
        <end position="97"/>
    </location>
</feature>